<dbReference type="SUPFAM" id="SSF53756">
    <property type="entry name" value="UDP-Glycosyltransferase/glycogen phosphorylase"/>
    <property type="match status" value="1"/>
</dbReference>
<dbReference type="AlphaFoldDB" id="A0A0U9HQ28"/>
<evidence type="ECO:0000313" key="4">
    <source>
        <dbReference type="Proteomes" id="UP000054976"/>
    </source>
</evidence>
<keyword evidence="2 3" id="KW-0808">Transferase</keyword>
<dbReference type="RefSeq" id="WP_059176609.1">
    <property type="nucleotide sequence ID" value="NZ_BCNO01000002.1"/>
</dbReference>
<dbReference type="Pfam" id="PF01075">
    <property type="entry name" value="Glyco_transf_9"/>
    <property type="match status" value="1"/>
</dbReference>
<evidence type="ECO:0000256" key="1">
    <source>
        <dbReference type="ARBA" id="ARBA00022676"/>
    </source>
</evidence>
<name>A0A0U9HQ28_9BACT</name>
<proteinExistence type="predicted"/>
<dbReference type="GO" id="GO:0008713">
    <property type="term" value="F:ADP-heptose-lipopolysaccharide heptosyltransferase activity"/>
    <property type="evidence" value="ECO:0007669"/>
    <property type="project" value="TreeGrafter"/>
</dbReference>
<dbReference type="Proteomes" id="UP000054976">
    <property type="component" value="Unassembled WGS sequence"/>
</dbReference>
<evidence type="ECO:0000256" key="2">
    <source>
        <dbReference type="ARBA" id="ARBA00022679"/>
    </source>
</evidence>
<dbReference type="EMBL" id="BCNO01000002">
    <property type="protein sequence ID" value="GAQ95159.1"/>
    <property type="molecule type" value="Genomic_DNA"/>
</dbReference>
<accession>A0A0U9HQ28</accession>
<evidence type="ECO:0000313" key="3">
    <source>
        <dbReference type="EMBL" id="GAQ95159.1"/>
    </source>
</evidence>
<sequence length="290" mass="32999">MKALVYRMGGLGDSLLVYPVLEILTNKGYELTVWGNPEYFKLAVRAGFCKRVIFYQPKEDFDLKIVFSKNRELLNSNSSIHINPIPEEKIWVVDYYLKKLGLENEKFSKTLPLAHQPSAIQGSKFKVQDGKLCIVHPGSGSKKKNTDLTFFFELEKFLKKSGFDVLYIVGPAEVEFTNIFKNSVYIEDSLEIANTLLKANLYIGLDSGVSHLSSYLGVPSIIIFGPTDPEVWHPIGENYIIIRYEGCKPCFPNVCEDRRCLNPDFLISEFCKYVKKLEVSQAQIMGIKNQ</sequence>
<reference evidence="4" key="1">
    <citation type="submission" date="2016-01" db="EMBL/GenBank/DDBJ databases">
        <title>Draft genome sequence of Thermodesulfovibrio aggregans strain TGE-P1.</title>
        <authorList>
            <person name="Sekiguchi Y."/>
            <person name="Ohashi A."/>
            <person name="Matsuura N."/>
            <person name="Tourlousse M.D."/>
        </authorList>
    </citation>
    <scope>NUCLEOTIDE SEQUENCE [LARGE SCALE GENOMIC DNA]</scope>
    <source>
        <strain evidence="4">TGE-P1</strain>
    </source>
</reference>
<dbReference type="GO" id="GO:0009244">
    <property type="term" value="P:lipopolysaccharide core region biosynthetic process"/>
    <property type="evidence" value="ECO:0007669"/>
    <property type="project" value="TreeGrafter"/>
</dbReference>
<dbReference type="CDD" id="cd03789">
    <property type="entry name" value="GT9_LPS_heptosyltransferase"/>
    <property type="match status" value="1"/>
</dbReference>
<comment type="caution">
    <text evidence="3">The sequence shown here is derived from an EMBL/GenBank/DDBJ whole genome shotgun (WGS) entry which is preliminary data.</text>
</comment>
<dbReference type="GO" id="GO:0005829">
    <property type="term" value="C:cytosol"/>
    <property type="evidence" value="ECO:0007669"/>
    <property type="project" value="TreeGrafter"/>
</dbReference>
<dbReference type="InterPro" id="IPR051199">
    <property type="entry name" value="LPS_LOS_Heptosyltrfase"/>
</dbReference>
<dbReference type="InterPro" id="IPR002201">
    <property type="entry name" value="Glyco_trans_9"/>
</dbReference>
<dbReference type="OrthoDB" id="9779555at2"/>
<keyword evidence="4" id="KW-1185">Reference proteome</keyword>
<organism evidence="3 4">
    <name type="scientific">Thermodesulfovibrio aggregans</name>
    <dbReference type="NCBI Taxonomy" id="86166"/>
    <lineage>
        <taxon>Bacteria</taxon>
        <taxon>Pseudomonadati</taxon>
        <taxon>Nitrospirota</taxon>
        <taxon>Thermodesulfovibrionia</taxon>
        <taxon>Thermodesulfovibrionales</taxon>
        <taxon>Thermodesulfovibrionaceae</taxon>
        <taxon>Thermodesulfovibrio</taxon>
    </lineage>
</organism>
<keyword evidence="1" id="KW-0328">Glycosyltransferase</keyword>
<protein>
    <submittedName>
        <fullName evidence="3">ADP-heptose:LPS heptosyltransferase</fullName>
    </submittedName>
</protein>
<dbReference type="PANTHER" id="PTHR30160">
    <property type="entry name" value="TETRAACYLDISACCHARIDE 4'-KINASE-RELATED"/>
    <property type="match status" value="1"/>
</dbReference>
<gene>
    <name evidence="3" type="ORF">TAGGR_244</name>
</gene>
<dbReference type="STRING" id="86166.TAGGR_244"/>
<dbReference type="PANTHER" id="PTHR30160:SF23">
    <property type="match status" value="1"/>
</dbReference>
<dbReference type="Gene3D" id="3.40.50.2000">
    <property type="entry name" value="Glycogen Phosphorylase B"/>
    <property type="match status" value="1"/>
</dbReference>